<feature type="region of interest" description="Disordered" evidence="1">
    <location>
        <begin position="223"/>
        <end position="310"/>
    </location>
</feature>
<feature type="region of interest" description="Disordered" evidence="1">
    <location>
        <begin position="54"/>
        <end position="88"/>
    </location>
</feature>
<dbReference type="AlphaFoldDB" id="A0A167KZS8"/>
<protein>
    <submittedName>
        <fullName evidence="4">Carbohydrate-binding module family 21 protein</fullName>
    </submittedName>
</protein>
<dbReference type="GO" id="GO:0008157">
    <property type="term" value="F:protein phosphatase 1 binding"/>
    <property type="evidence" value="ECO:0007669"/>
    <property type="project" value="TreeGrafter"/>
</dbReference>
<feature type="region of interest" description="Disordered" evidence="1">
    <location>
        <begin position="439"/>
        <end position="459"/>
    </location>
</feature>
<dbReference type="Proteomes" id="UP000076738">
    <property type="component" value="Unassembled WGS sequence"/>
</dbReference>
<feature type="chain" id="PRO_5007889615" evidence="2">
    <location>
        <begin position="17"/>
        <end position="1029"/>
    </location>
</feature>
<feature type="region of interest" description="Disordered" evidence="1">
    <location>
        <begin position="398"/>
        <end position="418"/>
    </location>
</feature>
<keyword evidence="5" id="KW-1185">Reference proteome</keyword>
<evidence type="ECO:0000256" key="1">
    <source>
        <dbReference type="SAM" id="MobiDB-lite"/>
    </source>
</evidence>
<dbReference type="Pfam" id="PF03370">
    <property type="entry name" value="CBM_21"/>
    <property type="match status" value="1"/>
</dbReference>
<feature type="compositionally biased region" description="Polar residues" evidence="1">
    <location>
        <begin position="904"/>
        <end position="915"/>
    </location>
</feature>
<dbReference type="PANTHER" id="PTHR12307">
    <property type="entry name" value="PROTEIN PHOSPHATASE 1 REGULATORY SUBUNIT"/>
    <property type="match status" value="1"/>
</dbReference>
<evidence type="ECO:0000256" key="2">
    <source>
        <dbReference type="SAM" id="SignalP"/>
    </source>
</evidence>
<feature type="region of interest" description="Disordered" evidence="1">
    <location>
        <begin position="340"/>
        <end position="380"/>
    </location>
</feature>
<feature type="region of interest" description="Disordered" evidence="1">
    <location>
        <begin position="612"/>
        <end position="645"/>
    </location>
</feature>
<feature type="compositionally biased region" description="Polar residues" evidence="1">
    <location>
        <begin position="446"/>
        <end position="459"/>
    </location>
</feature>
<feature type="compositionally biased region" description="Polar residues" evidence="1">
    <location>
        <begin position="965"/>
        <end position="982"/>
    </location>
</feature>
<dbReference type="InterPro" id="IPR038175">
    <property type="entry name" value="CBM21_dom_sf"/>
</dbReference>
<dbReference type="EMBL" id="KV417290">
    <property type="protein sequence ID" value="KZO95187.1"/>
    <property type="molecule type" value="Genomic_DNA"/>
</dbReference>
<accession>A0A167KZS8</accession>
<evidence type="ECO:0000313" key="5">
    <source>
        <dbReference type="Proteomes" id="UP000076738"/>
    </source>
</evidence>
<dbReference type="InterPro" id="IPR005036">
    <property type="entry name" value="CBM21_dom"/>
</dbReference>
<dbReference type="Gene3D" id="2.60.40.2440">
    <property type="entry name" value="Carbohydrate binding type-21 domain"/>
    <property type="match status" value="1"/>
</dbReference>
<proteinExistence type="predicted"/>
<feature type="domain" description="CBM21" evidence="3">
    <location>
        <begin position="493"/>
        <end position="602"/>
    </location>
</feature>
<dbReference type="GO" id="GO:0005979">
    <property type="term" value="P:regulation of glycogen biosynthetic process"/>
    <property type="evidence" value="ECO:0007669"/>
    <property type="project" value="TreeGrafter"/>
</dbReference>
<evidence type="ECO:0000313" key="4">
    <source>
        <dbReference type="EMBL" id="KZO95187.1"/>
    </source>
</evidence>
<dbReference type="GO" id="GO:2001069">
    <property type="term" value="F:glycogen binding"/>
    <property type="evidence" value="ECO:0007669"/>
    <property type="project" value="TreeGrafter"/>
</dbReference>
<name>A0A167KZS8_CALVF</name>
<reference evidence="4 5" key="1">
    <citation type="journal article" date="2016" name="Mol. Biol. Evol.">
        <title>Comparative Genomics of Early-Diverging Mushroom-Forming Fungi Provides Insights into the Origins of Lignocellulose Decay Capabilities.</title>
        <authorList>
            <person name="Nagy L.G."/>
            <person name="Riley R."/>
            <person name="Tritt A."/>
            <person name="Adam C."/>
            <person name="Daum C."/>
            <person name="Floudas D."/>
            <person name="Sun H."/>
            <person name="Yadav J.S."/>
            <person name="Pangilinan J."/>
            <person name="Larsson K.H."/>
            <person name="Matsuura K."/>
            <person name="Barry K."/>
            <person name="Labutti K."/>
            <person name="Kuo R."/>
            <person name="Ohm R.A."/>
            <person name="Bhattacharya S.S."/>
            <person name="Shirouzu T."/>
            <person name="Yoshinaga Y."/>
            <person name="Martin F.M."/>
            <person name="Grigoriev I.V."/>
            <person name="Hibbett D.S."/>
        </authorList>
    </citation>
    <scope>NUCLEOTIDE SEQUENCE [LARGE SCALE GENOMIC DNA]</scope>
    <source>
        <strain evidence="4 5">TUFC12733</strain>
    </source>
</reference>
<dbReference type="GO" id="GO:0000164">
    <property type="term" value="C:protein phosphatase type 1 complex"/>
    <property type="evidence" value="ECO:0007669"/>
    <property type="project" value="TreeGrafter"/>
</dbReference>
<feature type="signal peptide" evidence="2">
    <location>
        <begin position="1"/>
        <end position="16"/>
    </location>
</feature>
<keyword evidence="2" id="KW-0732">Signal</keyword>
<dbReference type="PROSITE" id="PS51159">
    <property type="entry name" value="CBM21"/>
    <property type="match status" value="1"/>
</dbReference>
<feature type="region of interest" description="Disordered" evidence="1">
    <location>
        <begin position="194"/>
        <end position="213"/>
    </location>
</feature>
<dbReference type="InterPro" id="IPR050782">
    <property type="entry name" value="PP1_regulatory_subunit_3"/>
</dbReference>
<feature type="region of interest" description="Disordered" evidence="1">
    <location>
        <begin position="962"/>
        <end position="982"/>
    </location>
</feature>
<dbReference type="PANTHER" id="PTHR12307:SF36">
    <property type="entry name" value="GLYCOGEN-BINDING SUBUNIT 76A"/>
    <property type="match status" value="1"/>
</dbReference>
<organism evidence="4 5">
    <name type="scientific">Calocera viscosa (strain TUFC12733)</name>
    <dbReference type="NCBI Taxonomy" id="1330018"/>
    <lineage>
        <taxon>Eukaryota</taxon>
        <taxon>Fungi</taxon>
        <taxon>Dikarya</taxon>
        <taxon>Basidiomycota</taxon>
        <taxon>Agaricomycotina</taxon>
        <taxon>Dacrymycetes</taxon>
        <taxon>Dacrymycetales</taxon>
        <taxon>Dacrymycetaceae</taxon>
        <taxon>Calocera</taxon>
    </lineage>
</organism>
<sequence length="1029" mass="110475">MPLLTSLPTLFPFSLRFFLPQLYPAPPKPGQSEKGPSPFAPKFSSFAAHALTSHAQQHLAGSGVAHGPGLLREKSQTPPPTPTPTLTVPVRAHVRHTRSADPVFHPAPASHAVPAPARAPLRTITNTNSMPYALPSPSPTVVLSVPQPPNDLHLPKSFVFPLRTIDPQRTIHPSAMATDNNSAKKDRPASLVLTENKENGGPSRAIGPMPLIPRTGSAQRLRQLGSGVQNSPRSSLSTTPAPVPAPQPEPSTSTAADSSGSSTATPSRRSATPSVRQARKPPMNVNIPRELTASPQQPSPPPSSPVSSRAPVNLRLDLHALKRTLSEAQVVTRHHHPVQIHHQVHPSRPLHQSTSSGSLIVPTPSALPVTPPLGERPPSRSEIMLRKKSGELVRPAIRTPGSLPRKITKSEPTTPTGPKFVHFDSQLEHVKLFLAEQKPAAVSRDGSPTETSEGELSSTNEYPFPLAYASSDDEKIRRALQIRVLNMPPLLLQNVEGDVRLETITLSDDARALNGTIVVRNLAFQKWVVVRFTLDDWQTRSEVSGRHNESLPGGGFDRFAFSIRLVDVLPRIEAKTMQLAVRFSIEGREMWDNNRGENYKVEFSKRKLLAAAPAGQGHKASKSLPANGPSSASAEGKRNEWPVKSAVTDQMADLRRELEKVVAEEMSPPTVVKRSVTVTYQPDRSSPKTAPAGGPRKEVGFGDSPLPLGKRYNFGDSLNSDWSGRPAPAQQSTIPFPSGSLSGYSSTGKTSVLRGKKTHSRDGSGASSPGTVPFPSMRNSPAHIPDFATPISGDLPRMPPRGSPRDAPYGAFDGSPTPPELRPDGLPSARRNHQRSYFDTWPGFGTASIRKTPPGTPGRFNSYPPLSPSLDSLPRVPEVIVPSVPVVPWANLVPLPPSPHDDSTASSTPSIVTEGSSMSQSPSSPPSGTILPAMVLSETDSVPNSYSYFLDRFCFYTGPGEVASTAESTPRRTMSASDIPSSYPSPNLDRFVSAFSPPFLDVPTPSKAYMMIPSPPSLPSPETETPSTA</sequence>
<feature type="compositionally biased region" description="Low complexity" evidence="1">
    <location>
        <begin position="250"/>
        <end position="274"/>
    </location>
</feature>
<gene>
    <name evidence="4" type="ORF">CALVIDRAFT_528271</name>
</gene>
<feature type="region of interest" description="Disordered" evidence="1">
    <location>
        <begin position="898"/>
        <end position="930"/>
    </location>
</feature>
<feature type="compositionally biased region" description="Polar residues" evidence="1">
    <location>
        <begin position="676"/>
        <end position="688"/>
    </location>
</feature>
<feature type="compositionally biased region" description="Polar residues" evidence="1">
    <location>
        <begin position="729"/>
        <end position="750"/>
    </location>
</feature>
<feature type="region of interest" description="Disordered" evidence="1">
    <location>
        <begin position="665"/>
        <end position="863"/>
    </location>
</feature>
<dbReference type="OrthoDB" id="1881at2759"/>
<feature type="compositionally biased region" description="Polar residues" evidence="1">
    <location>
        <begin position="223"/>
        <end position="236"/>
    </location>
</feature>
<dbReference type="STRING" id="1330018.A0A167KZS8"/>
<evidence type="ECO:0000259" key="3">
    <source>
        <dbReference type="PROSITE" id="PS51159"/>
    </source>
</evidence>